<protein>
    <submittedName>
        <fullName evidence="3">Uncharacterized protein</fullName>
    </submittedName>
</protein>
<accession>A0A0K0G5H1</accession>
<name>A0A0K0G5H1_STRVS</name>
<feature type="signal peptide" evidence="1">
    <location>
        <begin position="1"/>
        <end position="19"/>
    </location>
</feature>
<sequence>MKYFYLFFSNLLLLSLIFGGDIGNNTTIQVKNTYQTFQFSPERYIQNGVSYEVPMVEAIQIIPFER</sequence>
<keyword evidence="1" id="KW-0732">Signal</keyword>
<dbReference type="WBParaSite" id="SVE_1998900.1">
    <property type="protein sequence ID" value="SVE_1998900.1"/>
    <property type="gene ID" value="SVE_1998900"/>
</dbReference>
<evidence type="ECO:0000313" key="3">
    <source>
        <dbReference type="WBParaSite" id="SVE_1998900.1"/>
    </source>
</evidence>
<proteinExistence type="predicted"/>
<dbReference type="AlphaFoldDB" id="A0A0K0G5H1"/>
<reference evidence="3" key="2">
    <citation type="submission" date="2015-08" db="UniProtKB">
        <authorList>
            <consortium name="WormBaseParasite"/>
        </authorList>
    </citation>
    <scope>IDENTIFICATION</scope>
</reference>
<organism evidence="2 3">
    <name type="scientific">Strongyloides venezuelensis</name>
    <name type="common">Threadworm</name>
    <dbReference type="NCBI Taxonomy" id="75913"/>
    <lineage>
        <taxon>Eukaryota</taxon>
        <taxon>Metazoa</taxon>
        <taxon>Ecdysozoa</taxon>
        <taxon>Nematoda</taxon>
        <taxon>Chromadorea</taxon>
        <taxon>Rhabditida</taxon>
        <taxon>Tylenchina</taxon>
        <taxon>Panagrolaimomorpha</taxon>
        <taxon>Strongyloidoidea</taxon>
        <taxon>Strongyloididae</taxon>
        <taxon>Strongyloides</taxon>
    </lineage>
</organism>
<reference evidence="2" key="1">
    <citation type="submission" date="2014-07" db="EMBL/GenBank/DDBJ databases">
        <authorList>
            <person name="Martin A.A"/>
            <person name="De Silva N."/>
        </authorList>
    </citation>
    <scope>NUCLEOTIDE SEQUENCE</scope>
</reference>
<keyword evidence="2" id="KW-1185">Reference proteome</keyword>
<dbReference type="Proteomes" id="UP000035680">
    <property type="component" value="Unassembled WGS sequence"/>
</dbReference>
<evidence type="ECO:0000313" key="2">
    <source>
        <dbReference type="Proteomes" id="UP000035680"/>
    </source>
</evidence>
<feature type="chain" id="PRO_5005330768" evidence="1">
    <location>
        <begin position="20"/>
        <end position="66"/>
    </location>
</feature>
<evidence type="ECO:0000256" key="1">
    <source>
        <dbReference type="SAM" id="SignalP"/>
    </source>
</evidence>